<dbReference type="PANTHER" id="PTHR46977">
    <property type="entry name" value="PROTEIN FREE1"/>
    <property type="match status" value="1"/>
</dbReference>
<dbReference type="GO" id="GO:0070676">
    <property type="term" value="P:intralumenal vesicle formation"/>
    <property type="evidence" value="ECO:0007669"/>
    <property type="project" value="TreeGrafter"/>
</dbReference>
<protein>
    <recommendedName>
        <fullName evidence="5">FYVE zinc finger domain-containing protein</fullName>
    </recommendedName>
</protein>
<gene>
    <name evidence="6" type="ORF">COCNU_09G004570</name>
</gene>
<dbReference type="Gene3D" id="3.30.40.10">
    <property type="entry name" value="Zinc/RING finger domain, C3HC4 (zinc finger)"/>
    <property type="match status" value="1"/>
</dbReference>
<evidence type="ECO:0000313" key="7">
    <source>
        <dbReference type="Proteomes" id="UP000797356"/>
    </source>
</evidence>
<feature type="compositionally biased region" description="Low complexity" evidence="4">
    <location>
        <begin position="480"/>
        <end position="489"/>
    </location>
</feature>
<dbReference type="GO" id="GO:0031902">
    <property type="term" value="C:late endosome membrane"/>
    <property type="evidence" value="ECO:0007669"/>
    <property type="project" value="TreeGrafter"/>
</dbReference>
<sequence>MPATHAGCKLSIVRWIAYMIYYTIRFDHGGGYFSESSGRYGAGVTAGFGQSGAGFDHDFYERKPESGLRYDRGGPQDDLLGEGVYAYDGGRVEPYGARGTAPTRSSTALFDDYGRSISFPSGGKDQGGSVGKIVRAVPKVDTQQDVKSGVQKFRVKLLAEGGGQSTMDVLCQVQILVLTCLESKFGIRTIKMPIQIICVNSVMDVDVGSSKCNTIGLDGIRMLDPSSSRTLRIYPLETVTRWDVTDSSIFTFWSKSSVDIEPRRIRLQSNSYTTSTILDTVTAAAVQLKEMGGKDSLSRGKGTPDGAKLSEQPTEKKKGFADWLTLMKPGNEEKDHWWYIYGLEIYLDSNQRIEGYLAHSVFSRLFIVKFGRMLLQALLYFWVGRFQMKQLINAHLVEQILELLFAGNCGDIFCDKCTQGRTALTADENAQPVRVCDRCMAEVSQRLSYAKEAASKPAGLHSHEDLARKLQEEMDKNRKSSSGSKSSDGSGRRMREVACPICTVHLQVQVPASGSETIECGVCQHPFLVSAH</sequence>
<feature type="domain" description="FYVE zinc finger" evidence="5">
    <location>
        <begin position="408"/>
        <end position="444"/>
    </location>
</feature>
<evidence type="ECO:0000256" key="2">
    <source>
        <dbReference type="ARBA" id="ARBA00022771"/>
    </source>
</evidence>
<name>A0A8K0N7C4_COCNU</name>
<evidence type="ECO:0000256" key="3">
    <source>
        <dbReference type="ARBA" id="ARBA00022833"/>
    </source>
</evidence>
<feature type="region of interest" description="Disordered" evidence="4">
    <location>
        <begin position="293"/>
        <end position="314"/>
    </location>
</feature>
<dbReference type="GO" id="GO:0000813">
    <property type="term" value="C:ESCRT I complex"/>
    <property type="evidence" value="ECO:0007669"/>
    <property type="project" value="TreeGrafter"/>
</dbReference>
<dbReference type="PANTHER" id="PTHR46977:SF1">
    <property type="entry name" value="PROTEIN FREE1"/>
    <property type="match status" value="1"/>
</dbReference>
<keyword evidence="1" id="KW-0479">Metal-binding</keyword>
<accession>A0A8K0N7C4</accession>
<proteinExistence type="predicted"/>
<evidence type="ECO:0000313" key="6">
    <source>
        <dbReference type="EMBL" id="KAG1360994.1"/>
    </source>
</evidence>
<dbReference type="SUPFAM" id="SSF57903">
    <property type="entry name" value="FYVE/PHD zinc finger"/>
    <property type="match status" value="1"/>
</dbReference>
<dbReference type="GO" id="GO:0036258">
    <property type="term" value="P:multivesicular body assembly"/>
    <property type="evidence" value="ECO:0007669"/>
    <property type="project" value="InterPro"/>
</dbReference>
<evidence type="ECO:0000256" key="4">
    <source>
        <dbReference type="SAM" id="MobiDB-lite"/>
    </source>
</evidence>
<dbReference type="Proteomes" id="UP000797356">
    <property type="component" value="Chromosome 9"/>
</dbReference>
<comment type="caution">
    <text evidence="6">The sequence shown here is derived from an EMBL/GenBank/DDBJ whole genome shotgun (WGS) entry which is preliminary data.</text>
</comment>
<reference evidence="6" key="1">
    <citation type="journal article" date="2017" name="Gigascience">
        <title>The genome draft of coconut (Cocos nucifera).</title>
        <authorList>
            <person name="Xiao Y."/>
            <person name="Xu P."/>
            <person name="Fan H."/>
            <person name="Baudouin L."/>
            <person name="Xia W."/>
            <person name="Bocs S."/>
            <person name="Xu J."/>
            <person name="Li Q."/>
            <person name="Guo A."/>
            <person name="Zhou L."/>
            <person name="Li J."/>
            <person name="Wu Y."/>
            <person name="Ma Z."/>
            <person name="Armero A."/>
            <person name="Issali A.E."/>
            <person name="Liu N."/>
            <person name="Peng M."/>
            <person name="Yang Y."/>
        </authorList>
    </citation>
    <scope>NUCLEOTIDE SEQUENCE</scope>
    <source>
        <tissue evidence="6">Spear leaf of Hainan Tall coconut</tissue>
    </source>
</reference>
<dbReference type="AlphaFoldDB" id="A0A8K0N7C4"/>
<dbReference type="EMBL" id="CM017880">
    <property type="protein sequence ID" value="KAG1360994.1"/>
    <property type="molecule type" value="Genomic_DNA"/>
</dbReference>
<keyword evidence="7" id="KW-1185">Reference proteome</keyword>
<dbReference type="Pfam" id="PF01363">
    <property type="entry name" value="FYVE"/>
    <property type="match status" value="1"/>
</dbReference>
<evidence type="ECO:0000256" key="1">
    <source>
        <dbReference type="ARBA" id="ARBA00022723"/>
    </source>
</evidence>
<reference evidence="6" key="2">
    <citation type="submission" date="2019-07" db="EMBL/GenBank/DDBJ databases">
        <authorList>
            <person name="Yang Y."/>
            <person name="Bocs S."/>
            <person name="Baudouin L."/>
        </authorList>
    </citation>
    <scope>NUCLEOTIDE SEQUENCE</scope>
    <source>
        <tissue evidence="6">Spear leaf of Hainan Tall coconut</tissue>
    </source>
</reference>
<dbReference type="GO" id="GO:0043130">
    <property type="term" value="F:ubiquitin binding"/>
    <property type="evidence" value="ECO:0007669"/>
    <property type="project" value="InterPro"/>
</dbReference>
<organism evidence="6 7">
    <name type="scientific">Cocos nucifera</name>
    <name type="common">Coconut palm</name>
    <dbReference type="NCBI Taxonomy" id="13894"/>
    <lineage>
        <taxon>Eukaryota</taxon>
        <taxon>Viridiplantae</taxon>
        <taxon>Streptophyta</taxon>
        <taxon>Embryophyta</taxon>
        <taxon>Tracheophyta</taxon>
        <taxon>Spermatophyta</taxon>
        <taxon>Magnoliopsida</taxon>
        <taxon>Liliopsida</taxon>
        <taxon>Arecaceae</taxon>
        <taxon>Arecoideae</taxon>
        <taxon>Cocoseae</taxon>
        <taxon>Attaleinae</taxon>
        <taxon>Cocos</taxon>
    </lineage>
</organism>
<feature type="region of interest" description="Disordered" evidence="4">
    <location>
        <begin position="472"/>
        <end position="492"/>
    </location>
</feature>
<dbReference type="InterPro" id="IPR000306">
    <property type="entry name" value="Znf_FYVE"/>
</dbReference>
<dbReference type="GO" id="GO:0008270">
    <property type="term" value="F:zinc ion binding"/>
    <property type="evidence" value="ECO:0007669"/>
    <property type="project" value="UniProtKB-KW"/>
</dbReference>
<dbReference type="InterPro" id="IPR013083">
    <property type="entry name" value="Znf_RING/FYVE/PHD"/>
</dbReference>
<dbReference type="InterPro" id="IPR011011">
    <property type="entry name" value="Znf_FYVE_PHD"/>
</dbReference>
<evidence type="ECO:0000259" key="5">
    <source>
        <dbReference type="Pfam" id="PF01363"/>
    </source>
</evidence>
<keyword evidence="3" id="KW-0862">Zinc</keyword>
<dbReference type="OrthoDB" id="660555at2759"/>
<keyword evidence="2" id="KW-0863">Zinc-finger</keyword>
<dbReference type="InterPro" id="IPR045893">
    <property type="entry name" value="FREE1"/>
</dbReference>